<dbReference type="InterPro" id="IPR029016">
    <property type="entry name" value="GAF-like_dom_sf"/>
</dbReference>
<gene>
    <name evidence="7" type="ORF">FHP25_06095</name>
</gene>
<dbReference type="Pfam" id="PF09339">
    <property type="entry name" value="HTH_IclR"/>
    <property type="match status" value="1"/>
</dbReference>
<accession>A0A5C8PS80</accession>
<dbReference type="Gene3D" id="1.10.10.10">
    <property type="entry name" value="Winged helix-like DNA-binding domain superfamily/Winged helix DNA-binding domain"/>
    <property type="match status" value="1"/>
</dbReference>
<keyword evidence="8" id="KW-1185">Reference proteome</keyword>
<dbReference type="InterPro" id="IPR014757">
    <property type="entry name" value="Tscrpt_reg_IclR_C"/>
</dbReference>
<dbReference type="OrthoDB" id="1634354at2"/>
<evidence type="ECO:0000256" key="1">
    <source>
        <dbReference type="ARBA" id="ARBA00023015"/>
    </source>
</evidence>
<keyword evidence="1" id="KW-0805">Transcription regulation</keyword>
<reference evidence="7 8" key="1">
    <citation type="submission" date="2019-06" db="EMBL/GenBank/DDBJ databases">
        <title>New taxonomy in bacterial strain CC-CFT640, isolated from vineyard.</title>
        <authorList>
            <person name="Lin S.-Y."/>
            <person name="Tsai C.-F."/>
            <person name="Young C.-C."/>
        </authorList>
    </citation>
    <scope>NUCLEOTIDE SEQUENCE [LARGE SCALE GENOMIC DNA]</scope>
    <source>
        <strain evidence="7 8">CC-CFT640</strain>
    </source>
</reference>
<proteinExistence type="predicted"/>
<dbReference type="AlphaFoldDB" id="A0A5C8PS80"/>
<dbReference type="PANTHER" id="PTHR30136:SF35">
    <property type="entry name" value="HTH-TYPE TRANSCRIPTIONAL REGULATOR RV1719"/>
    <property type="match status" value="1"/>
</dbReference>
<dbReference type="InterPro" id="IPR036388">
    <property type="entry name" value="WH-like_DNA-bd_sf"/>
</dbReference>
<sequence length="289" mass="31080">MALRSDRAPSGVLMSRQQARRARQEPRGPIALTEASPGTPLAERTVKSARRVLEVLELFAERRGPLTVGEVAAALAYPQSSASVLLQSLVALGYLVHDRGQRTFLPTLRVAFLGDWLEGKEVATDAIARLMRRLHGATGETIILGQRQGVHVLYIRILEAANPVRFVLHRGMRRPIHQAATGVALLAGLPDREILAILRRCNAEARDPAQRVKAAVLMAGIAQCRRDGYAMSEGSVTPGAGVIAMALPGLEPVPATALGIGAPVERLKPHADAIAARLRAEIARWQVEG</sequence>
<feature type="domain" description="HTH iclR-type" evidence="5">
    <location>
        <begin position="46"/>
        <end position="108"/>
    </location>
</feature>
<dbReference type="EMBL" id="VDUZ01000005">
    <property type="protein sequence ID" value="TXL79514.1"/>
    <property type="molecule type" value="Genomic_DNA"/>
</dbReference>
<dbReference type="Pfam" id="PF01614">
    <property type="entry name" value="IclR_C"/>
    <property type="match status" value="1"/>
</dbReference>
<evidence type="ECO:0000259" key="5">
    <source>
        <dbReference type="PROSITE" id="PS51077"/>
    </source>
</evidence>
<evidence type="ECO:0000256" key="2">
    <source>
        <dbReference type="ARBA" id="ARBA00023125"/>
    </source>
</evidence>
<dbReference type="InterPro" id="IPR036390">
    <property type="entry name" value="WH_DNA-bd_sf"/>
</dbReference>
<dbReference type="Proteomes" id="UP000321638">
    <property type="component" value="Unassembled WGS sequence"/>
</dbReference>
<protein>
    <submittedName>
        <fullName evidence="7">IclR family transcriptional regulator</fullName>
    </submittedName>
</protein>
<dbReference type="Gene3D" id="3.30.450.40">
    <property type="match status" value="1"/>
</dbReference>
<dbReference type="InterPro" id="IPR050707">
    <property type="entry name" value="HTH_MetabolicPath_Reg"/>
</dbReference>
<dbReference type="GO" id="GO:0003677">
    <property type="term" value="F:DNA binding"/>
    <property type="evidence" value="ECO:0007669"/>
    <property type="project" value="UniProtKB-KW"/>
</dbReference>
<evidence type="ECO:0000313" key="7">
    <source>
        <dbReference type="EMBL" id="TXL79514.1"/>
    </source>
</evidence>
<dbReference type="SMART" id="SM00346">
    <property type="entry name" value="HTH_ICLR"/>
    <property type="match status" value="1"/>
</dbReference>
<evidence type="ECO:0000256" key="4">
    <source>
        <dbReference type="SAM" id="MobiDB-lite"/>
    </source>
</evidence>
<dbReference type="RefSeq" id="WP_147846021.1">
    <property type="nucleotide sequence ID" value="NZ_VDUZ01000005.1"/>
</dbReference>
<dbReference type="SUPFAM" id="SSF55781">
    <property type="entry name" value="GAF domain-like"/>
    <property type="match status" value="1"/>
</dbReference>
<name>A0A5C8PS80_9HYPH</name>
<dbReference type="SUPFAM" id="SSF46785">
    <property type="entry name" value="Winged helix' DNA-binding domain"/>
    <property type="match status" value="1"/>
</dbReference>
<keyword evidence="3" id="KW-0804">Transcription</keyword>
<comment type="caution">
    <text evidence="7">The sequence shown here is derived from an EMBL/GenBank/DDBJ whole genome shotgun (WGS) entry which is preliminary data.</text>
</comment>
<dbReference type="InterPro" id="IPR005471">
    <property type="entry name" value="Tscrpt_reg_IclR_N"/>
</dbReference>
<dbReference type="PANTHER" id="PTHR30136">
    <property type="entry name" value="HELIX-TURN-HELIX TRANSCRIPTIONAL REGULATOR, ICLR FAMILY"/>
    <property type="match status" value="1"/>
</dbReference>
<evidence type="ECO:0000259" key="6">
    <source>
        <dbReference type="PROSITE" id="PS51078"/>
    </source>
</evidence>
<dbReference type="GO" id="GO:0045892">
    <property type="term" value="P:negative regulation of DNA-templated transcription"/>
    <property type="evidence" value="ECO:0007669"/>
    <property type="project" value="TreeGrafter"/>
</dbReference>
<feature type="region of interest" description="Disordered" evidence="4">
    <location>
        <begin position="1"/>
        <end position="39"/>
    </location>
</feature>
<dbReference type="PROSITE" id="PS51077">
    <property type="entry name" value="HTH_ICLR"/>
    <property type="match status" value="1"/>
</dbReference>
<keyword evidence="2" id="KW-0238">DNA-binding</keyword>
<dbReference type="GO" id="GO:0003700">
    <property type="term" value="F:DNA-binding transcription factor activity"/>
    <property type="evidence" value="ECO:0007669"/>
    <property type="project" value="TreeGrafter"/>
</dbReference>
<dbReference type="PROSITE" id="PS51078">
    <property type="entry name" value="ICLR_ED"/>
    <property type="match status" value="1"/>
</dbReference>
<evidence type="ECO:0000313" key="8">
    <source>
        <dbReference type="Proteomes" id="UP000321638"/>
    </source>
</evidence>
<organism evidence="7 8">
    <name type="scientific">Vineibacter terrae</name>
    <dbReference type="NCBI Taxonomy" id="2586908"/>
    <lineage>
        <taxon>Bacteria</taxon>
        <taxon>Pseudomonadati</taxon>
        <taxon>Pseudomonadota</taxon>
        <taxon>Alphaproteobacteria</taxon>
        <taxon>Hyphomicrobiales</taxon>
        <taxon>Vineibacter</taxon>
    </lineage>
</organism>
<feature type="domain" description="IclR-ED" evidence="6">
    <location>
        <begin position="109"/>
        <end position="289"/>
    </location>
</feature>
<evidence type="ECO:0000256" key="3">
    <source>
        <dbReference type="ARBA" id="ARBA00023163"/>
    </source>
</evidence>